<comment type="caution">
    <text evidence="1">The sequence shown here is derived from an EMBL/GenBank/DDBJ whole genome shotgun (WGS) entry which is preliminary data.</text>
</comment>
<accession>A0ABT3GPI1</accession>
<evidence type="ECO:0008006" key="3">
    <source>
        <dbReference type="Google" id="ProtNLM"/>
    </source>
</evidence>
<name>A0ABT3GPI1_9BACT</name>
<keyword evidence="2" id="KW-1185">Reference proteome</keyword>
<gene>
    <name evidence="1" type="ORF">OKA05_22850</name>
</gene>
<reference evidence="1 2" key="1">
    <citation type="submission" date="2022-10" db="EMBL/GenBank/DDBJ databases">
        <title>Luteolibacter arcticus strain CCTCC AB 2014275, whole genome shotgun sequencing project.</title>
        <authorList>
            <person name="Zhao G."/>
            <person name="Shen L."/>
        </authorList>
    </citation>
    <scope>NUCLEOTIDE SEQUENCE [LARGE SCALE GENOMIC DNA]</scope>
    <source>
        <strain evidence="1 2">CCTCC AB 2014275</strain>
    </source>
</reference>
<organism evidence="1 2">
    <name type="scientific">Luteolibacter arcticus</name>
    <dbReference type="NCBI Taxonomy" id="1581411"/>
    <lineage>
        <taxon>Bacteria</taxon>
        <taxon>Pseudomonadati</taxon>
        <taxon>Verrucomicrobiota</taxon>
        <taxon>Verrucomicrobiia</taxon>
        <taxon>Verrucomicrobiales</taxon>
        <taxon>Verrucomicrobiaceae</taxon>
        <taxon>Luteolibacter</taxon>
    </lineage>
</organism>
<dbReference type="EMBL" id="JAPDDT010000014">
    <property type="protein sequence ID" value="MCW1925418.1"/>
    <property type="molecule type" value="Genomic_DNA"/>
</dbReference>
<protein>
    <recommendedName>
        <fullName evidence="3">DUF3990 domain-containing protein</fullName>
    </recommendedName>
</protein>
<proteinExistence type="predicted"/>
<dbReference type="RefSeq" id="WP_264489526.1">
    <property type="nucleotide sequence ID" value="NZ_JAPDDT010000014.1"/>
</dbReference>
<sequence>MNLSAYQRHVIGFHGCDAKVASEVIEKGISLRPSEETFDWLGSGIYFWEHGPDRAFEWAKEKQSRGEIENPAVVGALIQLGICFDLLDTHYTRILGPAFKELETVMEETGGVIPENRGGDDLLRRERDCMVLNWTLERLKRNGQEFHTVRGMFPEGAKAFEGSGIRLKSHIQVAVREPSCIIGYFRPT</sequence>
<dbReference type="Proteomes" id="UP001320876">
    <property type="component" value="Unassembled WGS sequence"/>
</dbReference>
<evidence type="ECO:0000313" key="2">
    <source>
        <dbReference type="Proteomes" id="UP001320876"/>
    </source>
</evidence>
<evidence type="ECO:0000313" key="1">
    <source>
        <dbReference type="EMBL" id="MCW1925418.1"/>
    </source>
</evidence>
<dbReference type="SUPFAM" id="SSF56399">
    <property type="entry name" value="ADP-ribosylation"/>
    <property type="match status" value="1"/>
</dbReference>